<accession>A0A1Z2XGE5</accession>
<dbReference type="EMBL" id="CP015402">
    <property type="protein sequence ID" value="ANU64392.2"/>
    <property type="molecule type" value="Genomic_DNA"/>
</dbReference>
<dbReference type="STRING" id="1796646.A4V02_12145"/>
<reference evidence="2" key="1">
    <citation type="submission" date="2016-04" db="EMBL/GenBank/DDBJ databases">
        <title>Complete Genome Sequences of Twelve Strains of a Stable Defined Moderately Diverse Mouse Microbiota 2 (sDMDMm2).</title>
        <authorList>
            <person name="Uchimura Y."/>
            <person name="Wyss M."/>
            <person name="Brugiroux S."/>
            <person name="Limenitakis J.P."/>
            <person name="Stecher B."/>
            <person name="McCoy K.D."/>
            <person name="Macpherson A.J."/>
        </authorList>
    </citation>
    <scope>NUCLEOTIDE SEQUENCE [LARGE SCALE GENOMIC DNA]</scope>
    <source>
        <strain evidence="2">YL27</strain>
    </source>
</reference>
<dbReference type="Proteomes" id="UP000186351">
    <property type="component" value="Chromosome"/>
</dbReference>
<dbReference type="KEGG" id="pary:A4V02_12145"/>
<name>A0A1B1SC44_9BACT</name>
<evidence type="ECO:0008006" key="3">
    <source>
        <dbReference type="Google" id="ProtNLM"/>
    </source>
</evidence>
<evidence type="ECO:0000313" key="2">
    <source>
        <dbReference type="Proteomes" id="UP000186351"/>
    </source>
</evidence>
<dbReference type="AlphaFoldDB" id="A0A1B1SC44"/>
<keyword evidence="2" id="KW-1185">Reference proteome</keyword>
<evidence type="ECO:0000313" key="1">
    <source>
        <dbReference type="EMBL" id="ANU64392.2"/>
    </source>
</evidence>
<organism evidence="1 2">
    <name type="scientific">Muribaculum intestinale</name>
    <dbReference type="NCBI Taxonomy" id="1796646"/>
    <lineage>
        <taxon>Bacteria</taxon>
        <taxon>Pseudomonadati</taxon>
        <taxon>Bacteroidota</taxon>
        <taxon>Bacteroidia</taxon>
        <taxon>Bacteroidales</taxon>
        <taxon>Muribaculaceae</taxon>
        <taxon>Muribaculum</taxon>
    </lineage>
</organism>
<gene>
    <name evidence="1" type="ORF">A4V02_12145</name>
</gene>
<dbReference type="Pfam" id="PF08889">
    <property type="entry name" value="WbqC"/>
    <property type="match status" value="1"/>
</dbReference>
<sequence>MEQNIPHSQSRQVNKTAHSPLVIYPERTAIVPPAYCGNVAMYAAMARYGHVIIDASAKYNKREKSLHRCTIEGPNGIQRLTVPLQKPQEWHSTRISDVMVSTHGDWWHVHWGALEAAYGRTPFFEYYADELRQWFIGEIKRLVDLDMGIHRFCLDALGIDYRSHVLIENRENMPSDAIRLGNTAENMPPYYQLWADRFGFTDGLSILDLIFNLGPESALYLRGGLPPYRALPESLR</sequence>
<proteinExistence type="predicted"/>
<dbReference type="OrthoDB" id="1523452at2"/>
<protein>
    <recommendedName>
        <fullName evidence="3">WbqC family protein</fullName>
    </recommendedName>
</protein>
<dbReference type="InterPro" id="IPR014985">
    <property type="entry name" value="WbqC"/>
</dbReference>
<accession>A0A1B1SC44</accession>